<dbReference type="InterPro" id="IPR003423">
    <property type="entry name" value="OMP_efflux"/>
</dbReference>
<feature type="signal peptide" evidence="8">
    <location>
        <begin position="1"/>
        <end position="19"/>
    </location>
</feature>
<evidence type="ECO:0000256" key="6">
    <source>
        <dbReference type="ARBA" id="ARBA00023136"/>
    </source>
</evidence>
<evidence type="ECO:0000256" key="5">
    <source>
        <dbReference type="ARBA" id="ARBA00022692"/>
    </source>
</evidence>
<dbReference type="InterPro" id="IPR051906">
    <property type="entry name" value="TolC-like"/>
</dbReference>
<organism evidence="9 10">
    <name type="scientific">Anaeromyxobacter dehalogenans (strain ATCC BAA-258 / DSM 21875 / 2CP-1)</name>
    <dbReference type="NCBI Taxonomy" id="455488"/>
    <lineage>
        <taxon>Bacteria</taxon>
        <taxon>Pseudomonadati</taxon>
        <taxon>Myxococcota</taxon>
        <taxon>Myxococcia</taxon>
        <taxon>Myxococcales</taxon>
        <taxon>Cystobacterineae</taxon>
        <taxon>Anaeromyxobacteraceae</taxon>
        <taxon>Anaeromyxobacter</taxon>
    </lineage>
</organism>
<evidence type="ECO:0000256" key="3">
    <source>
        <dbReference type="ARBA" id="ARBA00022448"/>
    </source>
</evidence>
<protein>
    <submittedName>
        <fullName evidence="9">Outer membrane efflux protein</fullName>
    </submittedName>
</protein>
<keyword evidence="8" id="KW-0732">Signal</keyword>
<name>B8JH01_ANAD2</name>
<dbReference type="HOGENOM" id="CLU_012817_10_6_7"/>
<keyword evidence="10" id="KW-1185">Reference proteome</keyword>
<evidence type="ECO:0000313" key="10">
    <source>
        <dbReference type="Proteomes" id="UP000007089"/>
    </source>
</evidence>
<evidence type="ECO:0000313" key="9">
    <source>
        <dbReference type="EMBL" id="ACL66638.1"/>
    </source>
</evidence>
<dbReference type="AlphaFoldDB" id="B8JH01"/>
<dbReference type="SUPFAM" id="SSF56954">
    <property type="entry name" value="Outer membrane efflux proteins (OEP)"/>
    <property type="match status" value="1"/>
</dbReference>
<dbReference type="GO" id="GO:0009279">
    <property type="term" value="C:cell outer membrane"/>
    <property type="evidence" value="ECO:0007669"/>
    <property type="project" value="UniProtKB-SubCell"/>
</dbReference>
<dbReference type="PANTHER" id="PTHR30026">
    <property type="entry name" value="OUTER MEMBRANE PROTEIN TOLC"/>
    <property type="match status" value="1"/>
</dbReference>
<feature type="chain" id="PRO_5002872819" evidence="8">
    <location>
        <begin position="20"/>
        <end position="440"/>
    </location>
</feature>
<reference evidence="9" key="1">
    <citation type="submission" date="2009-01" db="EMBL/GenBank/DDBJ databases">
        <title>Complete sequence of Anaeromyxobacter dehalogenans 2CP-1.</title>
        <authorList>
            <consortium name="US DOE Joint Genome Institute"/>
            <person name="Lucas S."/>
            <person name="Copeland A."/>
            <person name="Lapidus A."/>
            <person name="Glavina del Rio T."/>
            <person name="Dalin E."/>
            <person name="Tice H."/>
            <person name="Bruce D."/>
            <person name="Goodwin L."/>
            <person name="Pitluck S."/>
            <person name="Saunders E."/>
            <person name="Brettin T."/>
            <person name="Detter J.C."/>
            <person name="Han C."/>
            <person name="Larimer F."/>
            <person name="Land M."/>
            <person name="Hauser L."/>
            <person name="Kyrpides N."/>
            <person name="Ovchinnikova G."/>
            <person name="Beliaev A.S."/>
            <person name="Richardson P."/>
        </authorList>
    </citation>
    <scope>NUCLEOTIDE SEQUENCE</scope>
    <source>
        <strain evidence="9">2CP-1</strain>
    </source>
</reference>
<dbReference type="GO" id="GO:1990281">
    <property type="term" value="C:efflux pump complex"/>
    <property type="evidence" value="ECO:0007669"/>
    <property type="project" value="TreeGrafter"/>
</dbReference>
<sequence>MNTPILLALLLATPGGTPAAPAASPAAPPDAAVAELTLEAALRELDAQSLTLAQARSRADEAGALVRQSAAALLPTLTAQGTYLRNSEGVTLALPGGPERVIQPDESLSVTATARVPLLVPTAWFDLAAARDAARAEDLGAEATRRTLRTGLAQSAHGAASAEEVVAASERAVESAAELVRSAERRVAAGTAAPLDVLKSRTEQVRRESDLVSARAGLERARLALGILLGRRDPVRVVVPDGTTAPAPELDVPAEALAGEALEHRPEIAAQDARVAAAESGVRSAWARLAPQLSASGSAFAADTPYVSGEKDGWRVTLDLTWQLYDGGFRYGKRRQAEAQAAGARAGAEAQRLAVRQEVEDGRRDLRVARERLRLADTQSRLAGETAASARRSFEAGIASSLDVIDANDRQYLAEIGLADARARLAQARLALGRALGRDL</sequence>
<gene>
    <name evidence="9" type="ordered locus">A2cp1_3304</name>
</gene>
<dbReference type="PANTHER" id="PTHR30026:SF20">
    <property type="entry name" value="OUTER MEMBRANE PROTEIN TOLC"/>
    <property type="match status" value="1"/>
</dbReference>
<evidence type="ECO:0000256" key="8">
    <source>
        <dbReference type="SAM" id="SignalP"/>
    </source>
</evidence>
<comment type="similarity">
    <text evidence="2">Belongs to the outer membrane factor (OMF) (TC 1.B.17) family.</text>
</comment>
<dbReference type="EMBL" id="CP001359">
    <property type="protein sequence ID" value="ACL66638.1"/>
    <property type="molecule type" value="Genomic_DNA"/>
</dbReference>
<keyword evidence="5" id="KW-0812">Transmembrane</keyword>
<dbReference type="Gene3D" id="1.20.1600.10">
    <property type="entry name" value="Outer membrane efflux proteins (OEP)"/>
    <property type="match status" value="1"/>
</dbReference>
<keyword evidence="4" id="KW-1134">Transmembrane beta strand</keyword>
<dbReference type="Proteomes" id="UP000007089">
    <property type="component" value="Chromosome"/>
</dbReference>
<keyword evidence="7" id="KW-0998">Cell outer membrane</keyword>
<keyword evidence="3" id="KW-0813">Transport</keyword>
<evidence type="ECO:0000256" key="4">
    <source>
        <dbReference type="ARBA" id="ARBA00022452"/>
    </source>
</evidence>
<evidence type="ECO:0000256" key="7">
    <source>
        <dbReference type="ARBA" id="ARBA00023237"/>
    </source>
</evidence>
<evidence type="ECO:0000256" key="1">
    <source>
        <dbReference type="ARBA" id="ARBA00004442"/>
    </source>
</evidence>
<keyword evidence="6" id="KW-0472">Membrane</keyword>
<dbReference type="GO" id="GO:0015288">
    <property type="term" value="F:porin activity"/>
    <property type="evidence" value="ECO:0007669"/>
    <property type="project" value="TreeGrafter"/>
</dbReference>
<dbReference type="RefSeq" id="WP_015934449.1">
    <property type="nucleotide sequence ID" value="NC_011891.1"/>
</dbReference>
<dbReference type="Pfam" id="PF02321">
    <property type="entry name" value="OEP"/>
    <property type="match status" value="2"/>
</dbReference>
<proteinExistence type="inferred from homology"/>
<evidence type="ECO:0000256" key="2">
    <source>
        <dbReference type="ARBA" id="ARBA00007613"/>
    </source>
</evidence>
<comment type="subcellular location">
    <subcellularLocation>
        <location evidence="1">Cell outer membrane</location>
    </subcellularLocation>
</comment>
<dbReference type="GO" id="GO:0015562">
    <property type="term" value="F:efflux transmembrane transporter activity"/>
    <property type="evidence" value="ECO:0007669"/>
    <property type="project" value="InterPro"/>
</dbReference>
<dbReference type="KEGG" id="acp:A2cp1_3304"/>
<accession>B8JH01</accession>